<evidence type="ECO:0008006" key="3">
    <source>
        <dbReference type="Google" id="ProtNLM"/>
    </source>
</evidence>
<gene>
    <name evidence="1" type="ORF">VTL71DRAFT_11691</name>
</gene>
<evidence type="ECO:0000313" key="1">
    <source>
        <dbReference type="EMBL" id="KAL2072348.1"/>
    </source>
</evidence>
<protein>
    <recommendedName>
        <fullName evidence="3">Secreted protein</fullName>
    </recommendedName>
</protein>
<proteinExistence type="predicted"/>
<comment type="caution">
    <text evidence="1">The sequence shown here is derived from an EMBL/GenBank/DDBJ whole genome shotgun (WGS) entry which is preliminary data.</text>
</comment>
<name>A0ABR4CQT3_9HELO</name>
<keyword evidence="2" id="KW-1185">Reference proteome</keyword>
<evidence type="ECO:0000313" key="2">
    <source>
        <dbReference type="Proteomes" id="UP001595075"/>
    </source>
</evidence>
<accession>A0ABR4CQT3</accession>
<reference evidence="1 2" key="1">
    <citation type="journal article" date="2024" name="Commun. Biol.">
        <title>Comparative genomic analysis of thermophilic fungi reveals convergent evolutionary adaptations and gene losses.</title>
        <authorList>
            <person name="Steindorff A.S."/>
            <person name="Aguilar-Pontes M.V."/>
            <person name="Robinson A.J."/>
            <person name="Andreopoulos B."/>
            <person name="LaButti K."/>
            <person name="Kuo A."/>
            <person name="Mondo S."/>
            <person name="Riley R."/>
            <person name="Otillar R."/>
            <person name="Haridas S."/>
            <person name="Lipzen A."/>
            <person name="Grimwood J."/>
            <person name="Schmutz J."/>
            <person name="Clum A."/>
            <person name="Reid I.D."/>
            <person name="Moisan M.C."/>
            <person name="Butler G."/>
            <person name="Nguyen T.T.M."/>
            <person name="Dewar K."/>
            <person name="Conant G."/>
            <person name="Drula E."/>
            <person name="Henrissat B."/>
            <person name="Hansel C."/>
            <person name="Singer S."/>
            <person name="Hutchinson M.I."/>
            <person name="de Vries R.P."/>
            <person name="Natvig D.O."/>
            <person name="Powell A.J."/>
            <person name="Tsang A."/>
            <person name="Grigoriev I.V."/>
        </authorList>
    </citation>
    <scope>NUCLEOTIDE SEQUENCE [LARGE SCALE GENOMIC DNA]</scope>
    <source>
        <strain evidence="1 2">CBS 494.80</strain>
    </source>
</reference>
<dbReference type="EMBL" id="JAZHXI010000004">
    <property type="protein sequence ID" value="KAL2072348.1"/>
    <property type="molecule type" value="Genomic_DNA"/>
</dbReference>
<dbReference type="Proteomes" id="UP001595075">
    <property type="component" value="Unassembled WGS sequence"/>
</dbReference>
<sequence>MLSGFPEFGVVVLVQGLFSVLAPRLARVQEAGAGLGLGLGWDSDCGCPTRRDIEDIEDIAPALQHFPSTASRIHRTALDILQ</sequence>
<organism evidence="1 2">
    <name type="scientific">Oculimacula yallundae</name>
    <dbReference type="NCBI Taxonomy" id="86028"/>
    <lineage>
        <taxon>Eukaryota</taxon>
        <taxon>Fungi</taxon>
        <taxon>Dikarya</taxon>
        <taxon>Ascomycota</taxon>
        <taxon>Pezizomycotina</taxon>
        <taxon>Leotiomycetes</taxon>
        <taxon>Helotiales</taxon>
        <taxon>Ploettnerulaceae</taxon>
        <taxon>Oculimacula</taxon>
    </lineage>
</organism>